<accession>A0A084R189</accession>
<keyword evidence="6" id="KW-0931">ER-Golgi transport</keyword>
<evidence type="ECO:0000256" key="5">
    <source>
        <dbReference type="ARBA" id="ARBA00022824"/>
    </source>
</evidence>
<dbReference type="GO" id="GO:0003400">
    <property type="term" value="P:regulation of COPII vesicle coating"/>
    <property type="evidence" value="ECO:0007669"/>
    <property type="project" value="UniProtKB-UniRule"/>
</dbReference>
<organism evidence="11 12">
    <name type="scientific">Stachybotrys chlorohalonatus (strain IBT 40285)</name>
    <dbReference type="NCBI Taxonomy" id="1283841"/>
    <lineage>
        <taxon>Eukaryota</taxon>
        <taxon>Fungi</taxon>
        <taxon>Dikarya</taxon>
        <taxon>Ascomycota</taxon>
        <taxon>Pezizomycotina</taxon>
        <taxon>Sordariomycetes</taxon>
        <taxon>Hypocreomycetidae</taxon>
        <taxon>Hypocreales</taxon>
        <taxon>Stachybotryaceae</taxon>
        <taxon>Stachybotrys</taxon>
    </lineage>
</organism>
<dbReference type="InterPro" id="IPR036322">
    <property type="entry name" value="WD40_repeat_dom_sf"/>
</dbReference>
<proteinExistence type="inferred from homology"/>
<evidence type="ECO:0000313" key="12">
    <source>
        <dbReference type="Proteomes" id="UP000028524"/>
    </source>
</evidence>
<evidence type="ECO:0000256" key="4">
    <source>
        <dbReference type="ARBA" id="ARBA00022737"/>
    </source>
</evidence>
<dbReference type="GO" id="GO:0000139">
    <property type="term" value="C:Golgi membrane"/>
    <property type="evidence" value="ECO:0007669"/>
    <property type="project" value="UniProtKB-SubCell"/>
</dbReference>
<evidence type="ECO:0000256" key="3">
    <source>
        <dbReference type="ARBA" id="ARBA00022692"/>
    </source>
</evidence>
<dbReference type="HOGENOM" id="CLU_021000_0_0_1"/>
<dbReference type="OrthoDB" id="16538at2759"/>
<dbReference type="GO" id="GO:0005085">
    <property type="term" value="F:guanyl-nucleotide exchange factor activity"/>
    <property type="evidence" value="ECO:0007669"/>
    <property type="project" value="InterPro"/>
</dbReference>
<keyword evidence="9 10" id="KW-0472">Membrane</keyword>
<dbReference type="PANTHER" id="PTHR23284:SF0">
    <property type="entry name" value="PROLACTIN REGULATORY ELEMENT-BINDING PROTEIN"/>
    <property type="match status" value="1"/>
</dbReference>
<dbReference type="InParanoid" id="A0A084R189"/>
<dbReference type="GO" id="GO:0006888">
    <property type="term" value="P:endoplasmic reticulum to Golgi vesicle-mediated transport"/>
    <property type="evidence" value="ECO:0007669"/>
    <property type="project" value="UniProtKB-UniRule"/>
</dbReference>
<dbReference type="Proteomes" id="UP000028524">
    <property type="component" value="Unassembled WGS sequence"/>
</dbReference>
<keyword evidence="2 10" id="KW-0853">WD repeat</keyword>
<dbReference type="GO" id="GO:0015031">
    <property type="term" value="P:protein transport"/>
    <property type="evidence" value="ECO:0007669"/>
    <property type="project" value="UniProtKB-KW"/>
</dbReference>
<evidence type="ECO:0000256" key="2">
    <source>
        <dbReference type="ARBA" id="ARBA00022574"/>
    </source>
</evidence>
<comment type="similarity">
    <text evidence="10">Belongs to the WD repeat SEC12 family.</text>
</comment>
<dbReference type="FunCoup" id="A0A084R189">
    <property type="interactions" value="160"/>
</dbReference>
<evidence type="ECO:0000256" key="1">
    <source>
        <dbReference type="ARBA" id="ARBA00022448"/>
    </source>
</evidence>
<dbReference type="AlphaFoldDB" id="A0A084R189"/>
<protein>
    <recommendedName>
        <fullName evidence="10">Guanine nucleotide-exchange factor SEC12</fullName>
    </recommendedName>
</protein>
<keyword evidence="5 10" id="KW-0256">Endoplasmic reticulum</keyword>
<dbReference type="Gene3D" id="2.130.10.10">
    <property type="entry name" value="YVTN repeat-like/Quinoprotein amine dehydrogenase"/>
    <property type="match status" value="1"/>
</dbReference>
<evidence type="ECO:0000256" key="9">
    <source>
        <dbReference type="ARBA" id="ARBA00023136"/>
    </source>
</evidence>
<dbReference type="InterPro" id="IPR015943">
    <property type="entry name" value="WD40/YVTN_repeat-like_dom_sf"/>
</dbReference>
<comment type="subcellular location">
    <subcellularLocation>
        <location evidence="10">Endoplasmic reticulum membrane</location>
        <topology evidence="10">Single-pass type II membrane protein</topology>
    </subcellularLocation>
    <subcellularLocation>
        <location evidence="10">Golgi apparatus membrane</location>
        <topology evidence="10">Single-pass type II membrane protein</topology>
    </subcellularLocation>
</comment>
<dbReference type="PANTHER" id="PTHR23284">
    <property type="entry name" value="PROLACTIN REGULATORY ELEMENT BINDING PROTEIN"/>
    <property type="match status" value="1"/>
</dbReference>
<reference evidence="11 12" key="1">
    <citation type="journal article" date="2014" name="BMC Genomics">
        <title>Comparative genome sequencing reveals chemotype-specific gene clusters in the toxigenic black mold Stachybotrys.</title>
        <authorList>
            <person name="Semeiks J."/>
            <person name="Borek D."/>
            <person name="Otwinowski Z."/>
            <person name="Grishin N.V."/>
        </authorList>
    </citation>
    <scope>NUCLEOTIDE SEQUENCE [LARGE SCALE GENOMIC DNA]</scope>
    <source>
        <strain evidence="11 12">IBT 40285</strain>
    </source>
</reference>
<evidence type="ECO:0000313" key="11">
    <source>
        <dbReference type="EMBL" id="KFA69974.1"/>
    </source>
</evidence>
<keyword evidence="1 10" id="KW-0813">Transport</keyword>
<comment type="function">
    <text evidence="10">Guanine nucleotide-exchange factor (GEF) required for the formation or budding of transport vesicles from the ER.</text>
</comment>
<keyword evidence="8 10" id="KW-1133">Transmembrane helix</keyword>
<dbReference type="GO" id="GO:0005789">
    <property type="term" value="C:endoplasmic reticulum membrane"/>
    <property type="evidence" value="ECO:0007669"/>
    <property type="project" value="UniProtKB-SubCell"/>
</dbReference>
<dbReference type="EMBL" id="KL659312">
    <property type="protein sequence ID" value="KFA69974.1"/>
    <property type="molecule type" value="Genomic_DNA"/>
</dbReference>
<keyword evidence="4 10" id="KW-0677">Repeat</keyword>
<dbReference type="STRING" id="1283841.A0A084R189"/>
<keyword evidence="3 10" id="KW-0812">Transmembrane</keyword>
<feature type="transmembrane region" description="Helical" evidence="10">
    <location>
        <begin position="434"/>
        <end position="453"/>
    </location>
</feature>
<dbReference type="SUPFAM" id="SSF50978">
    <property type="entry name" value="WD40 repeat-like"/>
    <property type="match status" value="1"/>
</dbReference>
<sequence>MAPPFPRASLELNYPLYALDFDPEDANRLFVGGGGGPGNSGVTNKITLLETSTQTELRVAGELDFTRNEDSVMSLAVGGHKGKSTYVYAGVNSGPESIAKGKNEHMRTLLVEQSKSRSSVGTKTPEVKIAELSRTAMFSDPDSNTYQRLLRVAGSVGVAATGMGKDPQLAVFDTSTTPPKPRGVLELPVDAEDLDVMQTADDGFLVAWCYKYELHLVRVGKENTDPEVVFTMPDDSGDRPRFRFIRFLSPTFILAAANLPQRSGVVLHGLRLPEPGQESARLAVTARIPRKISAAALAVANLSLPASPRAALGNAQFVIAVAGNDSSISLYTVNHKPATKIDLLAELHPLCTLKNVQGSNSITGLAFSTFVQPKTHLRPQHLKLASISLEGAVSVHSIPLKKSIESTPRNKKGPPRPIRYVVAMQSRNPATRSVIIILTIMVLVMAIIGQSLMEVYGNSRPILGITRLVPSWHGTLRSFDPPPAGLLKEEFLRKLSGDNQPADGATLVMWEAEDQVTAAVGDAVVPKKINLDVHDKHVHGPGKTWDELEHEQREAWKGKLKDAGAWTQGMGESVFKGILFGEIAGAVGRAMGG</sequence>
<keyword evidence="12" id="KW-1185">Reference proteome</keyword>
<dbReference type="OMA" id="EPQLAIF"/>
<evidence type="ECO:0000256" key="8">
    <source>
        <dbReference type="ARBA" id="ARBA00022989"/>
    </source>
</evidence>
<keyword evidence="7 10" id="KW-0653">Protein transport</keyword>
<evidence type="ECO:0000256" key="10">
    <source>
        <dbReference type="RuleBase" id="RU369019"/>
    </source>
</evidence>
<dbReference type="InterPro" id="IPR045260">
    <property type="entry name" value="Sec12-like"/>
</dbReference>
<evidence type="ECO:0000256" key="7">
    <source>
        <dbReference type="ARBA" id="ARBA00022927"/>
    </source>
</evidence>
<gene>
    <name evidence="11" type="ORF">S40285_02033</name>
</gene>
<evidence type="ECO:0000256" key="6">
    <source>
        <dbReference type="ARBA" id="ARBA00022892"/>
    </source>
</evidence>
<name>A0A084R189_STAC4</name>